<dbReference type="Proteomes" id="UP000248745">
    <property type="component" value="Unassembled WGS sequence"/>
</dbReference>
<keyword evidence="1" id="KW-0732">Signal</keyword>
<evidence type="ECO:0000313" key="3">
    <source>
        <dbReference type="Proteomes" id="UP000248745"/>
    </source>
</evidence>
<dbReference type="InterPro" id="IPR026444">
    <property type="entry name" value="Secre_tail"/>
</dbReference>
<accession>A0A2W2AHY8</accession>
<reference evidence="2 3" key="1">
    <citation type="submission" date="2018-06" db="EMBL/GenBank/DDBJ databases">
        <title>Mucibacter soli gen. nov., sp. nov., a new member of the family Chitinophagaceae producing mucin.</title>
        <authorList>
            <person name="Kim M.-K."/>
            <person name="Park S."/>
            <person name="Kim T.-S."/>
            <person name="Joung Y."/>
            <person name="Han J.-H."/>
            <person name="Kim S.B."/>
        </authorList>
    </citation>
    <scope>NUCLEOTIDE SEQUENCE [LARGE SCALE GENOMIC DNA]</scope>
    <source>
        <strain evidence="2 3">R1-15</strain>
    </source>
</reference>
<keyword evidence="3" id="KW-1185">Reference proteome</keyword>
<dbReference type="AlphaFoldDB" id="A0A2W2AHY8"/>
<dbReference type="RefSeq" id="WP_111000231.1">
    <property type="nucleotide sequence ID" value="NZ_QKTW01000022.1"/>
</dbReference>
<dbReference type="InterPro" id="IPR013783">
    <property type="entry name" value="Ig-like_fold"/>
</dbReference>
<dbReference type="SUPFAM" id="SSF48726">
    <property type="entry name" value="Immunoglobulin"/>
    <property type="match status" value="1"/>
</dbReference>
<dbReference type="NCBIfam" id="TIGR04183">
    <property type="entry name" value="Por_Secre_tail"/>
    <property type="match status" value="1"/>
</dbReference>
<sequence length="951" mass="101029">MKKNLLLLLPLAAIFTKTNAQCTAPTSATVSATNITCAGSGAVSVNSVTGSAGSIALTDCRFALYDATNTMIVKPIQSSPLLSGLNAGSYILHIQQVCQPSGISTDYTQTVQITGAYNPPILNTPTTVQPICGNDGVINATAAQGYGGYQYCLVDSLNAPSSPTHYVMPIQGSGSFTGLASGDYYLRVYDGCNGFVTRKVTIPAAIVTPGNPLVASTYKFGCPNFSLHFNMAYTAPSSAIKNTWIVFPDGTTDSVTMGQSGADYTVPQSKISVYPATCTIGYKDPCGNVWTKPYTFNQPNYTLNQSYSASQYDCNSGTFTNSSVTITDQANTGSGQGMSGASNIWNQYSVDGGITWLPYKSTDTLLVTKGGSRTIMYQNTCANLTDTVTLNMAAGQNPLIFSLGTGLLHCNDKVTINYSVSSYNGPLSAILVQVLSTPSGQPAIPDFYYTGGFVNTNIRLMNILPGTYTIRMTDQCGATSIQTITLNPFIPVTYAAQPVFACGSNTISIKITATTSFYKVDGSVAYKIYNSAGTLVASNPWLHNSAGVFSETVDNLPPDIYTVSAFETDNRTDNRLTLDTVCATIITVNATLPGPLTLSQTTFAKCTNDLTTGTVIALPQGGIPPYAYTLYKSSVTPANIAAGPQSGNVFSNLDVNTQYIITATDQCGAGASYTNVFANVQPVLAASSPYVPCIGDSIKLWVTKNPGLSYQWTKNNINIAGATDTSYSIKPMTMADSGAYTVAINANNCILLSTASQLNPKNCGLPIPLEIDLINFSGSLNAQIKAVLNWEVAKPEAGAEFEVLYSTDGTHFSSAGKIYQDGSRKDFSFTHNLQIIDKAYYKLLMTENNGKESYSKVIVLHNENGGATATVTVSPIPFVESFDLIYTAAQNDNALIQISDVNSRTVKTQQSVIKQGANSIRVSGLGILANGIYFLNITTDKGDKQVVKIQK</sequence>
<evidence type="ECO:0008006" key="4">
    <source>
        <dbReference type="Google" id="ProtNLM"/>
    </source>
</evidence>
<comment type="caution">
    <text evidence="2">The sequence shown here is derived from an EMBL/GenBank/DDBJ whole genome shotgun (WGS) entry which is preliminary data.</text>
</comment>
<dbReference type="EMBL" id="QKTW01000022">
    <property type="protein sequence ID" value="PZF71860.1"/>
    <property type="molecule type" value="Genomic_DNA"/>
</dbReference>
<feature type="signal peptide" evidence="1">
    <location>
        <begin position="1"/>
        <end position="20"/>
    </location>
</feature>
<feature type="chain" id="PRO_5016012163" description="Secretion system C-terminal sorting domain-containing protein" evidence="1">
    <location>
        <begin position="21"/>
        <end position="951"/>
    </location>
</feature>
<protein>
    <recommendedName>
        <fullName evidence="4">Secretion system C-terminal sorting domain-containing protein</fullName>
    </recommendedName>
</protein>
<proteinExistence type="predicted"/>
<gene>
    <name evidence="2" type="ORF">DN068_17550</name>
</gene>
<evidence type="ECO:0000256" key="1">
    <source>
        <dbReference type="SAM" id="SignalP"/>
    </source>
</evidence>
<dbReference type="OrthoDB" id="662308at2"/>
<dbReference type="Gene3D" id="2.60.40.10">
    <property type="entry name" value="Immunoglobulins"/>
    <property type="match status" value="1"/>
</dbReference>
<name>A0A2W2AHY8_9BACT</name>
<evidence type="ECO:0000313" key="2">
    <source>
        <dbReference type="EMBL" id="PZF71860.1"/>
    </source>
</evidence>
<dbReference type="InterPro" id="IPR036179">
    <property type="entry name" value="Ig-like_dom_sf"/>
</dbReference>
<organism evidence="2 3">
    <name type="scientific">Taibaiella soli</name>
    <dbReference type="NCBI Taxonomy" id="1649169"/>
    <lineage>
        <taxon>Bacteria</taxon>
        <taxon>Pseudomonadati</taxon>
        <taxon>Bacteroidota</taxon>
        <taxon>Chitinophagia</taxon>
        <taxon>Chitinophagales</taxon>
        <taxon>Chitinophagaceae</taxon>
        <taxon>Taibaiella</taxon>
    </lineage>
</organism>